<feature type="transmembrane region" description="Helical" evidence="1">
    <location>
        <begin position="77"/>
        <end position="96"/>
    </location>
</feature>
<name>B1ZXR3_OPITP</name>
<evidence type="ECO:0008006" key="4">
    <source>
        <dbReference type="Google" id="ProtNLM"/>
    </source>
</evidence>
<keyword evidence="3" id="KW-1185">Reference proteome</keyword>
<evidence type="ECO:0000256" key="1">
    <source>
        <dbReference type="SAM" id="Phobius"/>
    </source>
</evidence>
<evidence type="ECO:0000313" key="3">
    <source>
        <dbReference type="Proteomes" id="UP000007013"/>
    </source>
</evidence>
<keyword evidence="1" id="KW-1133">Transmembrane helix</keyword>
<proteinExistence type="predicted"/>
<organism evidence="2 3">
    <name type="scientific">Opitutus terrae (strain DSM 11246 / JCM 15787 / PB90-1)</name>
    <dbReference type="NCBI Taxonomy" id="452637"/>
    <lineage>
        <taxon>Bacteria</taxon>
        <taxon>Pseudomonadati</taxon>
        <taxon>Verrucomicrobiota</taxon>
        <taxon>Opitutia</taxon>
        <taxon>Opitutales</taxon>
        <taxon>Opitutaceae</taxon>
        <taxon>Opitutus</taxon>
    </lineage>
</organism>
<dbReference type="STRING" id="452637.Oter_0997"/>
<dbReference type="KEGG" id="ote:Oter_0997"/>
<dbReference type="EMBL" id="CP001032">
    <property type="protein sequence ID" value="ACB74285.1"/>
    <property type="molecule type" value="Genomic_DNA"/>
</dbReference>
<dbReference type="Proteomes" id="UP000007013">
    <property type="component" value="Chromosome"/>
</dbReference>
<feature type="transmembrane region" description="Helical" evidence="1">
    <location>
        <begin position="102"/>
        <end position="120"/>
    </location>
</feature>
<gene>
    <name evidence="2" type="ordered locus">Oter_0997</name>
</gene>
<dbReference type="AlphaFoldDB" id="B1ZXR3"/>
<dbReference type="eggNOG" id="ENOG50346AT">
    <property type="taxonomic scope" value="Bacteria"/>
</dbReference>
<feature type="transmembrane region" description="Helical" evidence="1">
    <location>
        <begin position="38"/>
        <end position="56"/>
    </location>
</feature>
<reference evidence="2 3" key="1">
    <citation type="journal article" date="2011" name="J. Bacteriol.">
        <title>Genome sequence of the verrucomicrobium Opitutus terrae PB90-1, an abundant inhabitant of rice paddy soil ecosystems.</title>
        <authorList>
            <person name="van Passel M.W."/>
            <person name="Kant R."/>
            <person name="Palva A."/>
            <person name="Copeland A."/>
            <person name="Lucas S."/>
            <person name="Lapidus A."/>
            <person name="Glavina del Rio T."/>
            <person name="Pitluck S."/>
            <person name="Goltsman E."/>
            <person name="Clum A."/>
            <person name="Sun H."/>
            <person name="Schmutz J."/>
            <person name="Larimer F.W."/>
            <person name="Land M.L."/>
            <person name="Hauser L."/>
            <person name="Kyrpides N."/>
            <person name="Mikhailova N."/>
            <person name="Richardson P.P."/>
            <person name="Janssen P.H."/>
            <person name="de Vos W.M."/>
            <person name="Smidt H."/>
        </authorList>
    </citation>
    <scope>NUCLEOTIDE SEQUENCE [LARGE SCALE GENOMIC DNA]</scope>
    <source>
        <strain evidence="3">DSM 11246 / JCM 15787 / PB90-1</strain>
    </source>
</reference>
<evidence type="ECO:0000313" key="2">
    <source>
        <dbReference type="EMBL" id="ACB74285.1"/>
    </source>
</evidence>
<dbReference type="HOGENOM" id="CLU_2035653_0_0_0"/>
<keyword evidence="1" id="KW-0472">Membrane</keyword>
<dbReference type="OrthoDB" id="197726at2"/>
<feature type="transmembrane region" description="Helical" evidence="1">
    <location>
        <begin position="7"/>
        <end position="26"/>
    </location>
</feature>
<sequence length="121" mass="13589">MKRFGYLLDPLCVAACVLYLLNRLWLRDYAGGAFLQGYFNDLLLIPAGLPLILWLQRRLGLRTDDRPPRWGEIALHLAAWGIMAEAIVPHLSAHSIADWRDLAAYSIGALFAGTWWQVGLG</sequence>
<keyword evidence="1" id="KW-0812">Transmembrane</keyword>
<protein>
    <recommendedName>
        <fullName evidence="4">VanZ-like domain-containing protein</fullName>
    </recommendedName>
</protein>
<dbReference type="RefSeq" id="WP_012373823.1">
    <property type="nucleotide sequence ID" value="NC_010571.1"/>
</dbReference>
<accession>B1ZXR3</accession>